<feature type="region of interest" description="Disordered" evidence="2">
    <location>
        <begin position="171"/>
        <end position="196"/>
    </location>
</feature>
<proteinExistence type="predicted"/>
<feature type="region of interest" description="Disordered" evidence="2">
    <location>
        <begin position="650"/>
        <end position="681"/>
    </location>
</feature>
<dbReference type="InterPro" id="IPR001841">
    <property type="entry name" value="Znf_RING"/>
</dbReference>
<feature type="region of interest" description="Disordered" evidence="2">
    <location>
        <begin position="593"/>
        <end position="625"/>
    </location>
</feature>
<feature type="domain" description="RING-type" evidence="3">
    <location>
        <begin position="752"/>
        <end position="791"/>
    </location>
</feature>
<dbReference type="Pfam" id="PF13920">
    <property type="entry name" value="zf-C3HC4_3"/>
    <property type="match status" value="1"/>
</dbReference>
<feature type="region of interest" description="Disordered" evidence="2">
    <location>
        <begin position="1"/>
        <end position="129"/>
    </location>
</feature>
<feature type="compositionally biased region" description="Acidic residues" evidence="2">
    <location>
        <begin position="601"/>
        <end position="616"/>
    </location>
</feature>
<keyword evidence="1" id="KW-0862">Zinc</keyword>
<dbReference type="GO" id="GO:0008270">
    <property type="term" value="F:zinc ion binding"/>
    <property type="evidence" value="ECO:0007669"/>
    <property type="project" value="UniProtKB-KW"/>
</dbReference>
<dbReference type="CDD" id="cd16647">
    <property type="entry name" value="mRING-HC-C3HC5_NEU1"/>
    <property type="match status" value="1"/>
</dbReference>
<evidence type="ECO:0000256" key="2">
    <source>
        <dbReference type="SAM" id="MobiDB-lite"/>
    </source>
</evidence>
<dbReference type="Gene3D" id="3.30.40.10">
    <property type="entry name" value="Zinc/RING finger domain, C3HC4 (zinc finger)"/>
    <property type="match status" value="1"/>
</dbReference>
<sequence>MASSQVEIASSSPFDCVLLRDHNGRGRDRRSRESNVRASQSVAFQKKKSVRDHFHSSSPKNSDSAPNENSQNHDIDNADFWVGQEQRRNDKNKNKMKTDGWARAREMVSWRRPSSRLQRENSPAESDCSIETEMPYVGGGVSSLVQRWRDMTEASNYGYVENACESIIDEAPSTEPEDSESERRSPSPCSDGGESERLRVSDIIRKLASANQSQDRDLMSWNDDHEPVAVLNQNQASEQGFLQVISSPRIIIRGRQALRDLLMHMERDRHTELQALARRRTVSTFSQRGRIQALLRLRLLRRQTKVGDHQRSNSVTHGSNITLLRERFNTRIEHDASNLKSTRREVVNNSVKMCREDIHDEEIKKHITSQVEKWVSCTKEEKAGPSSGTIRKGTDYDYEVRNVDSQESSNVFKENLNAEEQDTNNQQQVVGINHDRTSDIPQPRSDYEEEEQLLIGADHDRTSETWEEQESNDRQQLIGVDQDRISDISYPRSDWEEHEANHDWISDISRPQSDWEGLRQARYQEMLDPYLDNQEIRKLLHRRSVSTFLSSNLRETIDQLMISRIGRQPHPIGIQQEEEEEGMNQLMIPRQTHQMCRDQDQEQEEDDDVVDEEQEEERPIGYQYNEVSDYCDEATSSMQLSLPSLSRSWSHNHHHQVSDDSNQVASPSLQQPLSSQSSYNPSIEVEPIHDLRGHMEQLHHEMSELRRSIKSCINMQVKFQRSIKEEIAAAVSHSVGGEGKESLNGASRKRSCCVCYEMQVDSLLYRCGHMCTCFKCARDLQWSTGKCPICRTPIVDVVRTYIDS</sequence>
<keyword evidence="1" id="KW-0479">Metal-binding</keyword>
<organism evidence="4">
    <name type="scientific">Davidia involucrata</name>
    <name type="common">Dove tree</name>
    <dbReference type="NCBI Taxonomy" id="16924"/>
    <lineage>
        <taxon>Eukaryota</taxon>
        <taxon>Viridiplantae</taxon>
        <taxon>Streptophyta</taxon>
        <taxon>Embryophyta</taxon>
        <taxon>Tracheophyta</taxon>
        <taxon>Spermatophyta</taxon>
        <taxon>Magnoliopsida</taxon>
        <taxon>eudicotyledons</taxon>
        <taxon>Gunneridae</taxon>
        <taxon>Pentapetalae</taxon>
        <taxon>asterids</taxon>
        <taxon>Cornales</taxon>
        <taxon>Nyssaceae</taxon>
        <taxon>Davidia</taxon>
    </lineage>
</organism>
<dbReference type="PANTHER" id="PTHR47820">
    <property type="entry name" value="BNAC05G24000D PROTEIN"/>
    <property type="match status" value="1"/>
</dbReference>
<gene>
    <name evidence="4" type="ORF">Din_001839</name>
</gene>
<evidence type="ECO:0000313" key="4">
    <source>
        <dbReference type="EMBL" id="MPA32398.1"/>
    </source>
</evidence>
<name>A0A5B6YL05_DAVIN</name>
<reference evidence="4" key="1">
    <citation type="submission" date="2019-08" db="EMBL/GenBank/DDBJ databases">
        <title>Reference gene set and small RNA set construction with multiple tissues from Davidia involucrata Baill.</title>
        <authorList>
            <person name="Yang H."/>
            <person name="Zhou C."/>
            <person name="Li G."/>
            <person name="Wang J."/>
            <person name="Gao P."/>
            <person name="Wang M."/>
            <person name="Wang R."/>
            <person name="Zhao Y."/>
        </authorList>
    </citation>
    <scope>NUCLEOTIDE SEQUENCE</scope>
    <source>
        <tissue evidence="4">Mixed with DoveR01_LX</tissue>
    </source>
</reference>
<dbReference type="EMBL" id="GHES01001839">
    <property type="protein sequence ID" value="MPA32398.1"/>
    <property type="molecule type" value="Transcribed_RNA"/>
</dbReference>
<feature type="compositionally biased region" description="Low complexity" evidence="2">
    <location>
        <begin position="666"/>
        <end position="678"/>
    </location>
</feature>
<dbReference type="InterPro" id="IPR013083">
    <property type="entry name" value="Znf_RING/FYVE/PHD"/>
</dbReference>
<feature type="compositionally biased region" description="Basic and acidic residues" evidence="2">
    <location>
        <begin position="85"/>
        <end position="109"/>
    </location>
</feature>
<dbReference type="AlphaFoldDB" id="A0A5B6YL05"/>
<dbReference type="PROSITE" id="PS50089">
    <property type="entry name" value="ZF_RING_2"/>
    <property type="match status" value="1"/>
</dbReference>
<keyword evidence="1" id="KW-0863">Zinc-finger</keyword>
<accession>A0A5B6YL05</accession>
<feature type="compositionally biased region" description="Basic and acidic residues" evidence="2">
    <location>
        <begin position="18"/>
        <end position="35"/>
    </location>
</feature>
<dbReference type="PANTHER" id="PTHR47820:SF3">
    <property type="entry name" value="OS07G0499800 PROTEIN"/>
    <property type="match status" value="1"/>
</dbReference>
<evidence type="ECO:0000256" key="1">
    <source>
        <dbReference type="PROSITE-ProRule" id="PRU00175"/>
    </source>
</evidence>
<feature type="compositionally biased region" description="Polar residues" evidence="2">
    <location>
        <begin position="56"/>
        <end position="70"/>
    </location>
</feature>
<evidence type="ECO:0000259" key="3">
    <source>
        <dbReference type="PROSITE" id="PS50089"/>
    </source>
</evidence>
<dbReference type="SUPFAM" id="SSF57850">
    <property type="entry name" value="RING/U-box"/>
    <property type="match status" value="1"/>
</dbReference>
<feature type="compositionally biased region" description="Polar residues" evidence="2">
    <location>
        <begin position="1"/>
        <end position="13"/>
    </location>
</feature>
<protein>
    <recommendedName>
        <fullName evidence="3">RING-type domain-containing protein</fullName>
    </recommendedName>
</protein>